<accession>A0A3E0VSD1</accession>
<dbReference type="GO" id="GO:0006635">
    <property type="term" value="P:fatty acid beta-oxidation"/>
    <property type="evidence" value="ECO:0007669"/>
    <property type="project" value="TreeGrafter"/>
</dbReference>
<feature type="region of interest" description="Disordered" evidence="3">
    <location>
        <begin position="195"/>
        <end position="235"/>
    </location>
</feature>
<organism evidence="4 5">
    <name type="scientific">Subtercola boreus</name>
    <dbReference type="NCBI Taxonomy" id="120213"/>
    <lineage>
        <taxon>Bacteria</taxon>
        <taxon>Bacillati</taxon>
        <taxon>Actinomycetota</taxon>
        <taxon>Actinomycetes</taxon>
        <taxon>Micrococcales</taxon>
        <taxon>Microbacteriaceae</taxon>
        <taxon>Subtercola</taxon>
    </lineage>
</organism>
<evidence type="ECO:0000256" key="2">
    <source>
        <dbReference type="RuleBase" id="RU003707"/>
    </source>
</evidence>
<dbReference type="PANTHER" id="PTHR11941">
    <property type="entry name" value="ENOYL-COA HYDRATASE-RELATED"/>
    <property type="match status" value="1"/>
</dbReference>
<dbReference type="PROSITE" id="PS00166">
    <property type="entry name" value="ENOYL_COA_HYDRATASE"/>
    <property type="match status" value="1"/>
</dbReference>
<dbReference type="EMBL" id="NBXB01000039">
    <property type="protein sequence ID" value="RFA12912.1"/>
    <property type="molecule type" value="Genomic_DNA"/>
</dbReference>
<dbReference type="InterPro" id="IPR018376">
    <property type="entry name" value="Enoyl-CoA_hyd/isom_CS"/>
</dbReference>
<evidence type="ECO:0008006" key="6">
    <source>
        <dbReference type="Google" id="ProtNLM"/>
    </source>
</evidence>
<name>A0A3E0VSD1_9MICO</name>
<dbReference type="Gene3D" id="3.90.226.10">
    <property type="entry name" value="2-enoyl-CoA Hydratase, Chain A, domain 1"/>
    <property type="match status" value="1"/>
</dbReference>
<dbReference type="RefSeq" id="WP_116412494.1">
    <property type="nucleotide sequence ID" value="NZ_NBXB01000039.1"/>
</dbReference>
<dbReference type="Proteomes" id="UP000256541">
    <property type="component" value="Unassembled WGS sequence"/>
</dbReference>
<feature type="compositionally biased region" description="Low complexity" evidence="3">
    <location>
        <begin position="271"/>
        <end position="284"/>
    </location>
</feature>
<dbReference type="PANTHER" id="PTHR11941:SF54">
    <property type="entry name" value="ENOYL-COA HYDRATASE, MITOCHONDRIAL"/>
    <property type="match status" value="1"/>
</dbReference>
<sequence>MKAAETVEDPSVKLSFADDIATITLDRPGGNRINFAMRRTMLEAVRAVADSDARTLIVSAQGDDFSLGGDAAEWVGIPSHDLEPLVAVYATALEELQDLPIPTVAVVQGRCRGGGCELALSCDFICAAQSADFGFPESQLGIITLQGGVLQLAERIGRTRALEMTTLSRPVSATRMYEWNLVNWLSVTACLPQRASGWDASSPTPRLSLSRRPKRCLNSHTSAVPGPREASSTQSRCPCSILRRFNPHLTRPVGESTRPVPAEHGTAQTPSSDRGLGSLFGSRSSRTDQSWSPSAGRYRDSALGVPDA</sequence>
<evidence type="ECO:0000313" key="5">
    <source>
        <dbReference type="Proteomes" id="UP000256541"/>
    </source>
</evidence>
<feature type="region of interest" description="Disordered" evidence="3">
    <location>
        <begin position="248"/>
        <end position="308"/>
    </location>
</feature>
<reference evidence="4 5" key="1">
    <citation type="submission" date="2017-04" db="EMBL/GenBank/DDBJ databases">
        <title>Comparative genome analysis of Subtercola boreus.</title>
        <authorList>
            <person name="Cho Y.-J."/>
            <person name="Cho A."/>
            <person name="Kim O.-S."/>
            <person name="Lee J.-I."/>
        </authorList>
    </citation>
    <scope>NUCLEOTIDE SEQUENCE [LARGE SCALE GENOMIC DNA]</scope>
    <source>
        <strain evidence="4 5">P27479</strain>
    </source>
</reference>
<dbReference type="OrthoDB" id="5174409at2"/>
<evidence type="ECO:0000256" key="3">
    <source>
        <dbReference type="SAM" id="MobiDB-lite"/>
    </source>
</evidence>
<evidence type="ECO:0000256" key="1">
    <source>
        <dbReference type="ARBA" id="ARBA00005254"/>
    </source>
</evidence>
<dbReference type="GO" id="GO:0003824">
    <property type="term" value="F:catalytic activity"/>
    <property type="evidence" value="ECO:0007669"/>
    <property type="project" value="InterPro"/>
</dbReference>
<evidence type="ECO:0000313" key="4">
    <source>
        <dbReference type="EMBL" id="RFA12912.1"/>
    </source>
</evidence>
<protein>
    <recommendedName>
        <fullName evidence="6">Enoyl-CoA hydratase</fullName>
    </recommendedName>
</protein>
<dbReference type="CDD" id="cd06558">
    <property type="entry name" value="crotonase-like"/>
    <property type="match status" value="1"/>
</dbReference>
<dbReference type="SUPFAM" id="SSF52096">
    <property type="entry name" value="ClpP/crotonase"/>
    <property type="match status" value="1"/>
</dbReference>
<comment type="similarity">
    <text evidence="1 2">Belongs to the enoyl-CoA hydratase/isomerase family.</text>
</comment>
<dbReference type="Pfam" id="PF00378">
    <property type="entry name" value="ECH_1"/>
    <property type="match status" value="1"/>
</dbReference>
<gene>
    <name evidence="4" type="ORF">B7R22_14810</name>
</gene>
<comment type="caution">
    <text evidence="4">The sequence shown here is derived from an EMBL/GenBank/DDBJ whole genome shotgun (WGS) entry which is preliminary data.</text>
</comment>
<dbReference type="InterPro" id="IPR029045">
    <property type="entry name" value="ClpP/crotonase-like_dom_sf"/>
</dbReference>
<dbReference type="AlphaFoldDB" id="A0A3E0VSD1"/>
<dbReference type="InterPro" id="IPR001753">
    <property type="entry name" value="Enoyl-CoA_hydra/iso"/>
</dbReference>
<proteinExistence type="inferred from homology"/>